<evidence type="ECO:0000313" key="7">
    <source>
        <dbReference type="Proteomes" id="UP000269721"/>
    </source>
</evidence>
<evidence type="ECO:0000256" key="4">
    <source>
        <dbReference type="ARBA" id="ARBA00022729"/>
    </source>
</evidence>
<evidence type="ECO:0000256" key="1">
    <source>
        <dbReference type="ARBA" id="ARBA00004613"/>
    </source>
</evidence>
<dbReference type="Proteomes" id="UP000269721">
    <property type="component" value="Unassembled WGS sequence"/>
</dbReference>
<keyword evidence="5" id="KW-0325">Glycoprotein</keyword>
<keyword evidence="4" id="KW-0732">Signal</keyword>
<keyword evidence="7" id="KW-1185">Reference proteome</keyword>
<comment type="subcellular location">
    <subcellularLocation>
        <location evidence="1">Secreted</location>
    </subcellularLocation>
</comment>
<dbReference type="AlphaFoldDB" id="A0A4P9W6Q9"/>
<keyword evidence="3" id="KW-0964">Secreted</keyword>
<dbReference type="PANTHER" id="PTHR13234">
    <property type="entry name" value="GAMMA-INTERFERON INDUCIBLE LYSOSOMAL THIOL REDUCTASE GILT"/>
    <property type="match status" value="1"/>
</dbReference>
<dbReference type="PANTHER" id="PTHR13234:SF8">
    <property type="entry name" value="GAMMA-INTERFERON-INDUCIBLE LYSOSOMAL THIOL REDUCTASE"/>
    <property type="match status" value="1"/>
</dbReference>
<dbReference type="Pfam" id="PF03227">
    <property type="entry name" value="GILT"/>
    <property type="match status" value="1"/>
</dbReference>
<accession>A0A4P9W6Q9</accession>
<name>A0A4P9W6Q9_9FUNG</name>
<proteinExistence type="inferred from homology"/>
<evidence type="ECO:0000256" key="2">
    <source>
        <dbReference type="ARBA" id="ARBA00005679"/>
    </source>
</evidence>
<evidence type="ECO:0000256" key="5">
    <source>
        <dbReference type="ARBA" id="ARBA00023180"/>
    </source>
</evidence>
<dbReference type="OrthoDB" id="958254at2759"/>
<evidence type="ECO:0000256" key="3">
    <source>
        <dbReference type="ARBA" id="ARBA00022525"/>
    </source>
</evidence>
<comment type="similarity">
    <text evidence="2">Belongs to the GILT family.</text>
</comment>
<dbReference type="InterPro" id="IPR004911">
    <property type="entry name" value="Interferon-induced_GILT"/>
</dbReference>
<dbReference type="GO" id="GO:0005576">
    <property type="term" value="C:extracellular region"/>
    <property type="evidence" value="ECO:0007669"/>
    <property type="project" value="UniProtKB-SubCell"/>
</dbReference>
<feature type="non-terminal residue" evidence="6">
    <location>
        <position position="1"/>
    </location>
</feature>
<organism evidence="6 7">
    <name type="scientific">Blyttiomyces helicus</name>
    <dbReference type="NCBI Taxonomy" id="388810"/>
    <lineage>
        <taxon>Eukaryota</taxon>
        <taxon>Fungi</taxon>
        <taxon>Fungi incertae sedis</taxon>
        <taxon>Chytridiomycota</taxon>
        <taxon>Chytridiomycota incertae sedis</taxon>
        <taxon>Chytridiomycetes</taxon>
        <taxon>Chytridiomycetes incertae sedis</taxon>
        <taxon>Blyttiomyces</taxon>
    </lineage>
</organism>
<feature type="non-terminal residue" evidence="6">
    <location>
        <position position="141"/>
    </location>
</feature>
<dbReference type="EMBL" id="KZ996910">
    <property type="protein sequence ID" value="RKO88151.1"/>
    <property type="molecule type" value="Genomic_DNA"/>
</dbReference>
<reference evidence="7" key="1">
    <citation type="journal article" date="2018" name="Nat. Microbiol.">
        <title>Leveraging single-cell genomics to expand the fungal tree of life.</title>
        <authorList>
            <person name="Ahrendt S.R."/>
            <person name="Quandt C.A."/>
            <person name="Ciobanu D."/>
            <person name="Clum A."/>
            <person name="Salamov A."/>
            <person name="Andreopoulos B."/>
            <person name="Cheng J.F."/>
            <person name="Woyke T."/>
            <person name="Pelin A."/>
            <person name="Henrissat B."/>
            <person name="Reynolds N.K."/>
            <person name="Benny G.L."/>
            <person name="Smith M.E."/>
            <person name="James T.Y."/>
            <person name="Grigoriev I.V."/>
        </authorList>
    </citation>
    <scope>NUCLEOTIDE SEQUENCE [LARGE SCALE GENOMIC DNA]</scope>
</reference>
<sequence>DLRTNYIGTADPNAPFGTRCKHGAAECLGNIQQLCTRAHYPSPSQWFNFILCENRNWRSIPDAHLGASCAAKFGIDYDVVRGCMDGDEGVQLLAESVAATKAAGAGRSCTIFIDGKKRCIHDGDWDECDAGHSVADFVRDI</sequence>
<evidence type="ECO:0000313" key="6">
    <source>
        <dbReference type="EMBL" id="RKO88151.1"/>
    </source>
</evidence>
<dbReference type="GO" id="GO:0016671">
    <property type="term" value="F:oxidoreductase activity, acting on a sulfur group of donors, disulfide as acceptor"/>
    <property type="evidence" value="ECO:0007669"/>
    <property type="project" value="InterPro"/>
</dbReference>
<gene>
    <name evidence="6" type="ORF">BDK51DRAFT_8734</name>
</gene>
<protein>
    <submittedName>
        <fullName evidence="6">Uncharacterized protein</fullName>
    </submittedName>
</protein>